<dbReference type="KEGG" id="xla:108697436"/>
<feature type="region of interest" description="Disordered" evidence="1">
    <location>
        <begin position="199"/>
        <end position="231"/>
    </location>
</feature>
<organism evidence="2 3">
    <name type="scientific">Xenopus laevis</name>
    <name type="common">African clawed frog</name>
    <dbReference type="NCBI Taxonomy" id="8355"/>
    <lineage>
        <taxon>Eukaryota</taxon>
        <taxon>Metazoa</taxon>
        <taxon>Chordata</taxon>
        <taxon>Craniata</taxon>
        <taxon>Vertebrata</taxon>
        <taxon>Euteleostomi</taxon>
        <taxon>Amphibia</taxon>
        <taxon>Batrachia</taxon>
        <taxon>Anura</taxon>
        <taxon>Pipoidea</taxon>
        <taxon>Pipidae</taxon>
        <taxon>Xenopodinae</taxon>
        <taxon>Xenopus</taxon>
        <taxon>Xenopus</taxon>
    </lineage>
</organism>
<keyword evidence="2" id="KW-1185">Reference proteome</keyword>
<dbReference type="RefSeq" id="XP_041426914.1">
    <property type="nucleotide sequence ID" value="XM_041570980.1"/>
</dbReference>
<reference evidence="3" key="1">
    <citation type="submission" date="2025-08" db="UniProtKB">
        <authorList>
            <consortium name="RefSeq"/>
        </authorList>
    </citation>
    <scope>IDENTIFICATION</scope>
    <source>
        <strain evidence="3">J_2021</strain>
        <tissue evidence="3">Erythrocytes</tissue>
    </source>
</reference>
<evidence type="ECO:0000256" key="1">
    <source>
        <dbReference type="SAM" id="MobiDB-lite"/>
    </source>
</evidence>
<accession>A0A8J1LD61</accession>
<protein>
    <submittedName>
        <fullName evidence="3">Uncharacterized protein LOC108697436</fullName>
    </submittedName>
</protein>
<dbReference type="AlphaFoldDB" id="A0A8J1LD61"/>
<sequence length="520" mass="59000">MFNWHKSFSIVPSWIRGKKTAETGGEVVLTQIKKITQESDPDLIESCCPNGNTFLQLHKSSDQQSNLPNKGNQSGTVYDNKLSRLAVSDSISRLKKLYKFESEDSGVEMPSGANSPSTPKGSEKSFVMHRRDSSCDSGVLSASSSPTVGHLEIKPHALKEESHTFLNGIEHSEDYISNVTQSGEDPETTMEDFIECQEEEEDMDLPSSNSQNKSTEDVSSDKLSSAMGDDSKSMNDFYKDTFDGIDDMHMDNQLKRYPTSDSLDEYMDECCRLSEVNQGASKALGSGLGYLEHICQLIEKIGQLQEHNLKLQRQVFALQKEDRMKQMKEEYVVQHCCCGAANVFLSSHQEMKKQVPLRRNRPHSMFVQSGNNSDLFMIPETGVNSEKFGYKASNVQMNESRSPSLLGFRKSANKVKFDERDFQKLWDKTYCYALPDQETRKFDHPFGIVRELLKKTKTRNKLGMSASLKSSCPQLYRPDLVQCDLKRKERNSMIVLGPNTKRRESMWSSNFLLSRKDDDM</sequence>
<evidence type="ECO:0000313" key="3">
    <source>
        <dbReference type="RefSeq" id="XP_041426914.1"/>
    </source>
</evidence>
<dbReference type="Proteomes" id="UP000186698">
    <property type="component" value="Chromosome 7S"/>
</dbReference>
<proteinExistence type="predicted"/>
<gene>
    <name evidence="3" type="primary">LOC108697436</name>
</gene>
<dbReference type="GeneID" id="108697436"/>
<name>A0A8J1LD61_XENLA</name>
<evidence type="ECO:0000313" key="2">
    <source>
        <dbReference type="Proteomes" id="UP000186698"/>
    </source>
</evidence>
<dbReference type="OrthoDB" id="9943553at2759"/>
<feature type="region of interest" description="Disordered" evidence="1">
    <location>
        <begin position="103"/>
        <end position="129"/>
    </location>
</feature>